<dbReference type="GO" id="GO:0016765">
    <property type="term" value="F:transferase activity, transferring alkyl or aryl (other than methyl) groups"/>
    <property type="evidence" value="ECO:0007669"/>
    <property type="project" value="InterPro"/>
</dbReference>
<dbReference type="AlphaFoldDB" id="A0A8J4UXA0"/>
<sequence length="475" mass="53336">MVASADLNISIEKTSHGTQQIPSHLFNINMEDFMLLSNSQISYLYRSIKGSKTTMVYAYDGTRRSWLINENNSQFGLPSKDKTVLIDYAEYSKTAIHNLLYQLVMMFQHGVDTIVYPMWFCTLENRGPEYLPKFIQYLWGLKALLDNPELIEMYNANGIRVIFYGEFRELLQRGNDPELLRVFEKIMDQTKHNTQKTVLLGTNIQEPSDVIIKETFDFYSKHGRKPSKNDLVKQHYGVDVSDVNFYLGFDRFSTDGRPILISDKGAEDLYYSVSPHSFLSTTQFRKVLYDHLFLRSVSNAKEYTLTAMDIEMMKIFYQNNSNSIMGVGAVNPHGRYWYPTPQVMVSGGSSNSGGSSSSSVPSLLIHLMGQKAMNNSNTGNDSQMTSPPESPCNISRKNSFNSNSSASQFFNNNSNSASPHVNCHGHSCHSPTKSVSLPGSPRGSPSLGGLSNSPPTNKNLSPSLLNRMQPFLQSS</sequence>
<feature type="compositionally biased region" description="Polar residues" evidence="1">
    <location>
        <begin position="372"/>
        <end position="397"/>
    </location>
</feature>
<gene>
    <name evidence="2" type="ORF">CYY_008028</name>
</gene>
<comment type="caution">
    <text evidence="2">The sequence shown here is derived from an EMBL/GenBank/DDBJ whole genome shotgun (WGS) entry which is preliminary data.</text>
</comment>
<dbReference type="Proteomes" id="UP000695562">
    <property type="component" value="Unassembled WGS sequence"/>
</dbReference>
<feature type="compositionally biased region" description="Low complexity" evidence="1">
    <location>
        <begin position="434"/>
        <end position="455"/>
    </location>
</feature>
<dbReference type="OrthoDB" id="16817at2759"/>
<name>A0A8J4UXA0_9MYCE</name>
<reference evidence="2" key="1">
    <citation type="submission" date="2020-01" db="EMBL/GenBank/DDBJ databases">
        <title>Development of genomics and gene disruption for Polysphondylium violaceum indicates a role for the polyketide synthase stlB in stalk morphogenesis.</title>
        <authorList>
            <person name="Narita B."/>
            <person name="Kawabe Y."/>
            <person name="Kin K."/>
            <person name="Saito T."/>
            <person name="Gibbs R."/>
            <person name="Kuspa A."/>
            <person name="Muzny D."/>
            <person name="Queller D."/>
            <person name="Richards S."/>
            <person name="Strassman J."/>
            <person name="Sucgang R."/>
            <person name="Worley K."/>
            <person name="Schaap P."/>
        </authorList>
    </citation>
    <scope>NUCLEOTIDE SEQUENCE</scope>
    <source>
        <strain evidence="2">QSvi11</strain>
    </source>
</reference>
<protein>
    <submittedName>
        <fullName evidence="2">Uncharacterized protein</fullName>
    </submittedName>
</protein>
<evidence type="ECO:0000313" key="2">
    <source>
        <dbReference type="EMBL" id="KAF2070650.1"/>
    </source>
</evidence>
<proteinExistence type="predicted"/>
<accession>A0A8J4UXA0</accession>
<dbReference type="InterPro" id="IPR036424">
    <property type="entry name" value="UPP_synth-like_sf"/>
</dbReference>
<evidence type="ECO:0000256" key="1">
    <source>
        <dbReference type="SAM" id="MobiDB-lite"/>
    </source>
</evidence>
<keyword evidence="3" id="KW-1185">Reference proteome</keyword>
<feature type="region of interest" description="Disordered" evidence="1">
    <location>
        <begin position="418"/>
        <end position="475"/>
    </location>
</feature>
<feature type="compositionally biased region" description="Polar residues" evidence="1">
    <location>
        <begin position="456"/>
        <end position="475"/>
    </location>
</feature>
<evidence type="ECO:0000313" key="3">
    <source>
        <dbReference type="Proteomes" id="UP000695562"/>
    </source>
</evidence>
<organism evidence="2 3">
    <name type="scientific">Polysphondylium violaceum</name>
    <dbReference type="NCBI Taxonomy" id="133409"/>
    <lineage>
        <taxon>Eukaryota</taxon>
        <taxon>Amoebozoa</taxon>
        <taxon>Evosea</taxon>
        <taxon>Eumycetozoa</taxon>
        <taxon>Dictyostelia</taxon>
        <taxon>Dictyosteliales</taxon>
        <taxon>Dictyosteliaceae</taxon>
        <taxon>Polysphondylium</taxon>
    </lineage>
</organism>
<dbReference type="Gene3D" id="3.40.1180.10">
    <property type="entry name" value="Decaprenyl diphosphate synthase-like"/>
    <property type="match status" value="1"/>
</dbReference>
<dbReference type="EMBL" id="AJWJ01000463">
    <property type="protein sequence ID" value="KAF2070650.1"/>
    <property type="molecule type" value="Genomic_DNA"/>
</dbReference>
<feature type="region of interest" description="Disordered" evidence="1">
    <location>
        <begin position="372"/>
        <end position="398"/>
    </location>
</feature>